<dbReference type="KEGG" id="maer:DAI18_03275"/>
<feature type="domain" description="Glycosyltransferase 2-like" evidence="1">
    <location>
        <begin position="178"/>
        <end position="305"/>
    </location>
</feature>
<dbReference type="SUPFAM" id="SSF53448">
    <property type="entry name" value="Nucleotide-diphospho-sugar transferases"/>
    <property type="match status" value="1"/>
</dbReference>
<dbReference type="PANTHER" id="PTHR43685:SF2">
    <property type="entry name" value="GLYCOSYLTRANSFERASE 2-LIKE DOMAIN-CONTAINING PROTEIN"/>
    <property type="match status" value="1"/>
</dbReference>
<evidence type="ECO:0000313" key="2">
    <source>
        <dbReference type="EMBL" id="AVY93167.1"/>
    </source>
</evidence>
<dbReference type="InterPro" id="IPR011990">
    <property type="entry name" value="TPR-like_helical_dom_sf"/>
</dbReference>
<dbReference type="CDD" id="cd00761">
    <property type="entry name" value="Glyco_tranf_GTA_type"/>
    <property type="match status" value="1"/>
</dbReference>
<dbReference type="PANTHER" id="PTHR43685">
    <property type="entry name" value="GLYCOSYLTRANSFERASE"/>
    <property type="match status" value="1"/>
</dbReference>
<dbReference type="Pfam" id="PF00535">
    <property type="entry name" value="Glycos_transf_2"/>
    <property type="match status" value="1"/>
</dbReference>
<reference evidence="2 3" key="1">
    <citation type="submission" date="2018-04" db="EMBL/GenBank/DDBJ databases">
        <title>Denitrifier Microvirgula.</title>
        <authorList>
            <person name="Anderson E."/>
            <person name="Jang J."/>
            <person name="Ishii S."/>
        </authorList>
    </citation>
    <scope>NUCLEOTIDE SEQUENCE [LARGE SCALE GENOMIC DNA]</scope>
    <source>
        <strain evidence="2 3">BE2.4</strain>
    </source>
</reference>
<keyword evidence="3" id="KW-1185">Reference proteome</keyword>
<protein>
    <recommendedName>
        <fullName evidence="1">Glycosyltransferase 2-like domain-containing protein</fullName>
    </recommendedName>
</protein>
<dbReference type="Proteomes" id="UP000244173">
    <property type="component" value="Chromosome"/>
</dbReference>
<dbReference type="InterPro" id="IPR050834">
    <property type="entry name" value="Glycosyltransf_2"/>
</dbReference>
<gene>
    <name evidence="2" type="ORF">DAI18_03275</name>
</gene>
<dbReference type="Gene3D" id="3.90.550.10">
    <property type="entry name" value="Spore Coat Polysaccharide Biosynthesis Protein SpsA, Chain A"/>
    <property type="match status" value="1"/>
</dbReference>
<dbReference type="Gene3D" id="1.25.40.10">
    <property type="entry name" value="Tetratricopeptide repeat domain"/>
    <property type="match status" value="1"/>
</dbReference>
<dbReference type="InterPro" id="IPR029044">
    <property type="entry name" value="Nucleotide-diphossugar_trans"/>
</dbReference>
<dbReference type="InterPro" id="IPR001173">
    <property type="entry name" value="Glyco_trans_2-like"/>
</dbReference>
<dbReference type="EMBL" id="CP028519">
    <property type="protein sequence ID" value="AVY93167.1"/>
    <property type="molecule type" value="Genomic_DNA"/>
</dbReference>
<dbReference type="AlphaFoldDB" id="A0A2S0P7A4"/>
<dbReference type="SMART" id="SM00028">
    <property type="entry name" value="TPR"/>
    <property type="match status" value="4"/>
</dbReference>
<sequence length="619" mass="69345">MRWDCWKALSGTSNSVTTLPPKLAMAGAGLALLPNTAGMAQNMNEQQAQRQQLLEQAEQAFDSGLVDRAEEKYRELLAADDGSIDGWFGLGTVLLQKNLHAAAARALSAALDRLRAGGTNDDGGVEALICSRIGLAHYQMAGASAALEWWKQALTLYPTAEVAGWVREVSQQSPSLVSVVIPTYNYARYLPETIASVFAQTHKNIQLIIINDASTDNTDEVIAELQQRYDFVYLKNEVNKERSASLNIAHQSVQGEFIISLDADDLLLPDAITLHLENLQQYPEAAFSYGAIDFLLSDGTTRPSEMPLHSGELFDLLFMGNFILPLSAMYRAEAWRATVGFNEKTTLQDWDIWLKLLRQGPARSMNKTVAHYRRHAESAHQNKNLKKIFRSRMVVLNDWKDEPLYDMAWMHKCMFHEKSLPDTVVEELVLEGEQDRYLDYRYAQMLSQRGNQGQAIEFCQRALDGLSPRSFMASPFWTLYLKLLKDAKRLFDAVAFIHAHVDDIPLQRGPDYCYAAAETLMDHFATSPVSKEGLDLVERLYLHCLDIGEASGRFRILYGTGSYLPCMQLGHLNVALRRLEQAQLYFQQAAAYGHMDGFIAYSQVQRSLGHFAAAAGPAV</sequence>
<dbReference type="SUPFAM" id="SSF48452">
    <property type="entry name" value="TPR-like"/>
    <property type="match status" value="1"/>
</dbReference>
<accession>A0A2S0P7A4</accession>
<proteinExistence type="predicted"/>
<name>A0A2S0P7A4_9NEIS</name>
<organism evidence="2 3">
    <name type="scientific">Microvirgula aerodenitrificans</name>
    <dbReference type="NCBI Taxonomy" id="57480"/>
    <lineage>
        <taxon>Bacteria</taxon>
        <taxon>Pseudomonadati</taxon>
        <taxon>Pseudomonadota</taxon>
        <taxon>Betaproteobacteria</taxon>
        <taxon>Neisseriales</taxon>
        <taxon>Aquaspirillaceae</taxon>
        <taxon>Microvirgula</taxon>
    </lineage>
</organism>
<evidence type="ECO:0000259" key="1">
    <source>
        <dbReference type="Pfam" id="PF00535"/>
    </source>
</evidence>
<dbReference type="InterPro" id="IPR019734">
    <property type="entry name" value="TPR_rpt"/>
</dbReference>
<evidence type="ECO:0000313" key="3">
    <source>
        <dbReference type="Proteomes" id="UP000244173"/>
    </source>
</evidence>